<proteinExistence type="inferred from homology"/>
<keyword evidence="5" id="KW-0949">S-adenosyl-L-methionine</keyword>
<evidence type="ECO:0000256" key="3">
    <source>
        <dbReference type="ARBA" id="ARBA00022603"/>
    </source>
</evidence>
<dbReference type="GO" id="GO:0032259">
    <property type="term" value="P:methylation"/>
    <property type="evidence" value="ECO:0007669"/>
    <property type="project" value="UniProtKB-KW"/>
</dbReference>
<dbReference type="PANTHER" id="PTHR42933:SF3">
    <property type="entry name" value="TYPE I RESTRICTION ENZYME MJAVIII METHYLASE SUBUNIT"/>
    <property type="match status" value="1"/>
</dbReference>
<evidence type="ECO:0000256" key="2">
    <source>
        <dbReference type="ARBA" id="ARBA00011900"/>
    </source>
</evidence>
<dbReference type="EMBL" id="CP043930">
    <property type="protein sequence ID" value="QGQ21948.1"/>
    <property type="molecule type" value="Genomic_DNA"/>
</dbReference>
<dbReference type="AlphaFoldDB" id="A0A6I6A7J8"/>
<dbReference type="EC" id="2.1.1.72" evidence="2"/>
<dbReference type="InterPro" id="IPR002052">
    <property type="entry name" value="DNA_methylase_N6_adenine_CS"/>
</dbReference>
<feature type="domain" description="DNA methylase adenine-specific" evidence="8">
    <location>
        <begin position="149"/>
        <end position="501"/>
    </location>
</feature>
<dbReference type="GO" id="GO:0008170">
    <property type="term" value="F:N-methyltransferase activity"/>
    <property type="evidence" value="ECO:0007669"/>
    <property type="project" value="InterPro"/>
</dbReference>
<dbReference type="InterPro" id="IPR029063">
    <property type="entry name" value="SAM-dependent_MTases_sf"/>
</dbReference>
<evidence type="ECO:0000259" key="9">
    <source>
        <dbReference type="Pfam" id="PF12161"/>
    </source>
</evidence>
<keyword evidence="3 10" id="KW-0489">Methyltransferase</keyword>
<feature type="domain" description="N6 adenine-specific DNA methyltransferase N-terminal" evidence="9">
    <location>
        <begin position="6"/>
        <end position="141"/>
    </location>
</feature>
<dbReference type="Pfam" id="PF02384">
    <property type="entry name" value="N6_Mtase"/>
    <property type="match status" value="1"/>
</dbReference>
<name>A0A6I6A7J8_9PLAN</name>
<dbReference type="Gene3D" id="3.40.50.150">
    <property type="entry name" value="Vaccinia Virus protein VP39"/>
    <property type="match status" value="1"/>
</dbReference>
<dbReference type="Proteomes" id="UP000427281">
    <property type="component" value="Chromosome"/>
</dbReference>
<dbReference type="RefSeq" id="WP_155363040.1">
    <property type="nucleotide sequence ID" value="NZ_CP043930.1"/>
</dbReference>
<evidence type="ECO:0000313" key="11">
    <source>
        <dbReference type="Proteomes" id="UP000427281"/>
    </source>
</evidence>
<evidence type="ECO:0000256" key="5">
    <source>
        <dbReference type="ARBA" id="ARBA00022691"/>
    </source>
</evidence>
<dbReference type="KEGG" id="gim:F1728_04250"/>
<evidence type="ECO:0000313" key="10">
    <source>
        <dbReference type="EMBL" id="QGQ21948.1"/>
    </source>
</evidence>
<protein>
    <recommendedName>
        <fullName evidence="2">site-specific DNA-methyltransferase (adenine-specific)</fullName>
        <ecNumber evidence="2">2.1.1.72</ecNumber>
    </recommendedName>
</protein>
<dbReference type="PROSITE" id="PS00092">
    <property type="entry name" value="N6_MTASE"/>
    <property type="match status" value="1"/>
</dbReference>
<keyword evidence="6" id="KW-0680">Restriction system</keyword>
<dbReference type="PRINTS" id="PR00507">
    <property type="entry name" value="N12N6MTFRASE"/>
</dbReference>
<dbReference type="GO" id="GO:0003677">
    <property type="term" value="F:DNA binding"/>
    <property type="evidence" value="ECO:0007669"/>
    <property type="project" value="InterPro"/>
</dbReference>
<comment type="similarity">
    <text evidence="1">Belongs to the N(4)/N(6)-methyltransferase family.</text>
</comment>
<evidence type="ECO:0000256" key="4">
    <source>
        <dbReference type="ARBA" id="ARBA00022679"/>
    </source>
</evidence>
<comment type="catalytic activity">
    <reaction evidence="7">
        <text>a 2'-deoxyadenosine in DNA + S-adenosyl-L-methionine = an N(6)-methyl-2'-deoxyadenosine in DNA + S-adenosyl-L-homocysteine + H(+)</text>
        <dbReference type="Rhea" id="RHEA:15197"/>
        <dbReference type="Rhea" id="RHEA-COMP:12418"/>
        <dbReference type="Rhea" id="RHEA-COMP:12419"/>
        <dbReference type="ChEBI" id="CHEBI:15378"/>
        <dbReference type="ChEBI" id="CHEBI:57856"/>
        <dbReference type="ChEBI" id="CHEBI:59789"/>
        <dbReference type="ChEBI" id="CHEBI:90615"/>
        <dbReference type="ChEBI" id="CHEBI:90616"/>
        <dbReference type="EC" id="2.1.1.72"/>
    </reaction>
</comment>
<evidence type="ECO:0000256" key="7">
    <source>
        <dbReference type="ARBA" id="ARBA00047942"/>
    </source>
</evidence>
<dbReference type="InterPro" id="IPR022749">
    <property type="entry name" value="D12N6_MeTrfase_N"/>
</dbReference>
<keyword evidence="4 10" id="KW-0808">Transferase</keyword>
<gene>
    <name evidence="10" type="ORF">F1728_04250</name>
</gene>
<dbReference type="GO" id="GO:0009007">
    <property type="term" value="F:site-specific DNA-methyltransferase (adenine-specific) activity"/>
    <property type="evidence" value="ECO:0007669"/>
    <property type="project" value="UniProtKB-EC"/>
</dbReference>
<keyword evidence="11" id="KW-1185">Reference proteome</keyword>
<evidence type="ECO:0000256" key="6">
    <source>
        <dbReference type="ARBA" id="ARBA00022747"/>
    </source>
</evidence>
<sequence length="532" mass="60681">MITGQLRSKIDKLWEEFWTGGITNPLTVIEQISFLMFARLLDMRESTEEKKWSRKHKNKPFPGVYFSPDQQHLRWSQLRQEADGEKILKIVRDEVFPHFRHLGQQADQAGATVPQNTFNQYMKDATLMINKPTLLVSAITMIDALPLNQGDTKGDLYEYLLSKLTTAGINGQFRTPRHIIRTMVDLVLEGNHEEAISWTVGDPACGTGGFLVEFMQALREHFTSPQGIHVDEETGEKTYTGDLIEPAQWKHIKSEMYHGFDFDVTMLRIAAMNLMLHEIDTPDINYQDTLSTNFTDRKETQQWAEDAFDLILANPPFKGSLDEEDVHKTLTGKVKTKKTELLFLVLMLRMLKLGGRCAVIVPDGVTFGSSKAHKMLRQMLVEENQLEAIIKLPSGVFKPYAGVSTAILLFTKGGQTDNVFFFDVQADGRTLDDKRDKIGAADDWQDLDVLRKIWPKWNGGAGKKHFQDRTAQAFCVPKKELKENAYDLSINRYKEIVHEEEEYDPPKVILTRLKKLEAEIASDLEELEAMLG</sequence>
<dbReference type="InterPro" id="IPR003356">
    <property type="entry name" value="DNA_methylase_A-5"/>
</dbReference>
<dbReference type="Pfam" id="PF12161">
    <property type="entry name" value="HsdM_N"/>
    <property type="match status" value="1"/>
</dbReference>
<dbReference type="GO" id="GO:0009307">
    <property type="term" value="P:DNA restriction-modification system"/>
    <property type="evidence" value="ECO:0007669"/>
    <property type="project" value="UniProtKB-KW"/>
</dbReference>
<organism evidence="10 11">
    <name type="scientific">Gimesia benthica</name>
    <dbReference type="NCBI Taxonomy" id="2608982"/>
    <lineage>
        <taxon>Bacteria</taxon>
        <taxon>Pseudomonadati</taxon>
        <taxon>Planctomycetota</taxon>
        <taxon>Planctomycetia</taxon>
        <taxon>Planctomycetales</taxon>
        <taxon>Planctomycetaceae</taxon>
        <taxon>Gimesia</taxon>
    </lineage>
</organism>
<evidence type="ECO:0000259" key="8">
    <source>
        <dbReference type="Pfam" id="PF02384"/>
    </source>
</evidence>
<dbReference type="InterPro" id="IPR051537">
    <property type="entry name" value="DNA_Adenine_Mtase"/>
</dbReference>
<dbReference type="Gene3D" id="1.20.1260.30">
    <property type="match status" value="1"/>
</dbReference>
<dbReference type="SUPFAM" id="SSF53335">
    <property type="entry name" value="S-adenosyl-L-methionine-dependent methyltransferases"/>
    <property type="match status" value="1"/>
</dbReference>
<accession>A0A6I6A7J8</accession>
<reference evidence="10 11" key="1">
    <citation type="submission" date="2019-09" db="EMBL/GenBank/DDBJ databases">
        <title>Gimesia benthica sp. nov., a novel bacterium isolated from deep-sea water of the Northwest Indian Ocean.</title>
        <authorList>
            <person name="Dai X."/>
        </authorList>
    </citation>
    <scope>NUCLEOTIDE SEQUENCE [LARGE SCALE GENOMIC DNA]</scope>
    <source>
        <strain evidence="10 11">E7</strain>
    </source>
</reference>
<dbReference type="REBASE" id="360640">
    <property type="entry name" value="M.GspE7ORF4250P"/>
</dbReference>
<dbReference type="InterPro" id="IPR038333">
    <property type="entry name" value="T1MK-like_N_sf"/>
</dbReference>
<dbReference type="PANTHER" id="PTHR42933">
    <property type="entry name" value="SLR6095 PROTEIN"/>
    <property type="match status" value="1"/>
</dbReference>
<evidence type="ECO:0000256" key="1">
    <source>
        <dbReference type="ARBA" id="ARBA00006594"/>
    </source>
</evidence>